<dbReference type="Pfam" id="PF13020">
    <property type="entry name" value="NOV_C"/>
    <property type="match status" value="1"/>
</dbReference>
<feature type="region of interest" description="Disordered" evidence="1">
    <location>
        <begin position="97"/>
        <end position="121"/>
    </location>
</feature>
<organism evidence="3">
    <name type="scientific">Fagus sylvatica</name>
    <name type="common">Beechnut</name>
    <dbReference type="NCBI Taxonomy" id="28930"/>
    <lineage>
        <taxon>Eukaryota</taxon>
        <taxon>Viridiplantae</taxon>
        <taxon>Streptophyta</taxon>
        <taxon>Embryophyta</taxon>
        <taxon>Tracheophyta</taxon>
        <taxon>Spermatophyta</taxon>
        <taxon>Magnoliopsida</taxon>
        <taxon>eudicotyledons</taxon>
        <taxon>Gunneridae</taxon>
        <taxon>Pentapetalae</taxon>
        <taxon>rosids</taxon>
        <taxon>fabids</taxon>
        <taxon>Fagales</taxon>
        <taxon>Fagaceae</taxon>
        <taxon>Fagus</taxon>
    </lineage>
</organism>
<feature type="compositionally biased region" description="Low complexity" evidence="1">
    <location>
        <begin position="97"/>
        <end position="106"/>
    </location>
</feature>
<accession>A0A2N9EVJ1</accession>
<evidence type="ECO:0000313" key="3">
    <source>
        <dbReference type="EMBL" id="SPC78604.1"/>
    </source>
</evidence>
<proteinExistence type="predicted"/>
<dbReference type="GO" id="GO:0005634">
    <property type="term" value="C:nucleus"/>
    <property type="evidence" value="ECO:0007669"/>
    <property type="project" value="TreeGrafter"/>
</dbReference>
<dbReference type="EMBL" id="OIVN01000337">
    <property type="protein sequence ID" value="SPC78604.1"/>
    <property type="molecule type" value="Genomic_DNA"/>
</dbReference>
<gene>
    <name evidence="3" type="ORF">FSB_LOCUS6486</name>
</gene>
<dbReference type="PANTHER" id="PTHR32387:SF0">
    <property type="entry name" value="PROTEIN NO VEIN"/>
    <property type="match status" value="1"/>
</dbReference>
<dbReference type="GO" id="GO:0010305">
    <property type="term" value="P:leaf vascular tissue pattern formation"/>
    <property type="evidence" value="ECO:0007669"/>
    <property type="project" value="TreeGrafter"/>
</dbReference>
<feature type="region of interest" description="Disordered" evidence="1">
    <location>
        <begin position="32"/>
        <end position="74"/>
    </location>
</feature>
<name>A0A2N9EVJ1_FAGSY</name>
<dbReference type="GO" id="GO:0048364">
    <property type="term" value="P:root development"/>
    <property type="evidence" value="ECO:0007669"/>
    <property type="project" value="TreeGrafter"/>
</dbReference>
<dbReference type="PANTHER" id="PTHR32387">
    <property type="entry name" value="WU:FJ29H11"/>
    <property type="match status" value="1"/>
</dbReference>
<evidence type="ECO:0000259" key="2">
    <source>
        <dbReference type="Pfam" id="PF13020"/>
    </source>
</evidence>
<dbReference type="GO" id="GO:0009793">
    <property type="term" value="P:embryo development ending in seed dormancy"/>
    <property type="evidence" value="ECO:0007669"/>
    <property type="project" value="TreeGrafter"/>
</dbReference>
<feature type="compositionally biased region" description="Polar residues" evidence="1">
    <location>
        <begin position="35"/>
        <end position="56"/>
    </location>
</feature>
<protein>
    <recommendedName>
        <fullName evidence="2">Protein NO VEIN C-terminal domain-containing protein</fullName>
    </recommendedName>
</protein>
<dbReference type="InterPro" id="IPR052957">
    <property type="entry name" value="Auxin_embryo_med"/>
</dbReference>
<feature type="domain" description="Protein NO VEIN C-terminal" evidence="2">
    <location>
        <begin position="211"/>
        <end position="295"/>
    </location>
</feature>
<dbReference type="AlphaFoldDB" id="A0A2N9EVJ1"/>
<sequence>MAESGSTEEQTQFFILNSQKVSKLPNEESIWSLPSVPSQTKNDESLQISFDSTTMDEQSHSNSKKKAGNNPNWLPVDCKTAPGFSYARANGLKTQATTAQASSSAQNKEDDSEGTVMQTDNVVPISIDDDLTIEDKSVAASTALVLSDSDSLENRSGHACTDSTMHVDFDPVDLDLVSDGPELGSSNFSKRNHLRFGTPNGAQAMQTGRLGEIVAFKYMIGKFGKSVVKWVNEDNETGLPYDIIVGEENSKEYIEVKATKSPRKDWFNISTREWQFAADKGESFSIAHVVLLGNNVARVSVFKNPVKLCQLGKFQLVVMMPRQQQEFSVVS</sequence>
<reference evidence="3" key="1">
    <citation type="submission" date="2018-02" db="EMBL/GenBank/DDBJ databases">
        <authorList>
            <person name="Cohen D.B."/>
            <person name="Kent A.D."/>
        </authorList>
    </citation>
    <scope>NUCLEOTIDE SEQUENCE</scope>
</reference>
<dbReference type="InterPro" id="IPR024975">
    <property type="entry name" value="NOV_C"/>
</dbReference>
<evidence type="ECO:0000256" key="1">
    <source>
        <dbReference type="SAM" id="MobiDB-lite"/>
    </source>
</evidence>